<dbReference type="EMBL" id="OE001993">
    <property type="protein sequence ID" value="CAD7457936.1"/>
    <property type="molecule type" value="Genomic_DNA"/>
</dbReference>
<evidence type="ECO:0000313" key="2">
    <source>
        <dbReference type="EMBL" id="CAD7457936.1"/>
    </source>
</evidence>
<proteinExistence type="predicted"/>
<organism evidence="2">
    <name type="scientific">Timema tahoe</name>
    <dbReference type="NCBI Taxonomy" id="61484"/>
    <lineage>
        <taxon>Eukaryota</taxon>
        <taxon>Metazoa</taxon>
        <taxon>Ecdysozoa</taxon>
        <taxon>Arthropoda</taxon>
        <taxon>Hexapoda</taxon>
        <taxon>Insecta</taxon>
        <taxon>Pterygota</taxon>
        <taxon>Neoptera</taxon>
        <taxon>Polyneoptera</taxon>
        <taxon>Phasmatodea</taxon>
        <taxon>Timematodea</taxon>
        <taxon>Timematoidea</taxon>
        <taxon>Timematidae</taxon>
        <taxon>Timema</taxon>
    </lineage>
</organism>
<protein>
    <submittedName>
        <fullName evidence="2">Uncharacterized protein</fullName>
    </submittedName>
</protein>
<name>A0A7R9IGM7_9NEOP</name>
<accession>A0A7R9IGM7</accession>
<evidence type="ECO:0000256" key="1">
    <source>
        <dbReference type="SAM" id="MobiDB-lite"/>
    </source>
</evidence>
<gene>
    <name evidence="2" type="ORF">TTEB3V08_LOCUS5926</name>
</gene>
<reference evidence="2" key="1">
    <citation type="submission" date="2020-11" db="EMBL/GenBank/DDBJ databases">
        <authorList>
            <person name="Tran Van P."/>
        </authorList>
    </citation>
    <scope>NUCLEOTIDE SEQUENCE</scope>
</reference>
<dbReference type="AlphaFoldDB" id="A0A7R9IGM7"/>
<sequence length="283" mass="31298">MIYVQPAPVGADRNFSLIVYVLNPKVGWILNSSVSCKAWAALRRRTREMSEAVFLCFFTEPEDTTIAHESAKPSTHSTSDTLPPFITGAGCILNAITSIVHTSDTFIFVRAINLGRPHTGDIGPSSVRGPPLPAIQPPHRNSAASQRTDSSHRATGREGGGAMTTLSTPKRTEGWLAGGGSQRLDRFIHTGTIYHSSFYPRLVLRGCDVILTLRNDRFIWKLEGDKVVISYFQPMFAINKLLRAVTIPHTVDGEYVCDPLQWLNDLSPKASFSCWTDLLKTER</sequence>
<feature type="region of interest" description="Disordered" evidence="1">
    <location>
        <begin position="119"/>
        <end position="172"/>
    </location>
</feature>